<feature type="repeat" description="PPR" evidence="2">
    <location>
        <begin position="369"/>
        <end position="403"/>
    </location>
</feature>
<reference evidence="4 5" key="1">
    <citation type="journal article" date="2023" name="Nat. Commun.">
        <title>Origin of minicircular mitochondrial genomes in red algae.</title>
        <authorList>
            <person name="Lee Y."/>
            <person name="Cho C.H."/>
            <person name="Lee Y.M."/>
            <person name="Park S.I."/>
            <person name="Yang J.H."/>
            <person name="West J.A."/>
            <person name="Bhattacharya D."/>
            <person name="Yoon H.S."/>
        </authorList>
    </citation>
    <scope>NUCLEOTIDE SEQUENCE [LARGE SCALE GENOMIC DNA]</scope>
    <source>
        <strain evidence="4 5">CCMP1338</strain>
        <tissue evidence="4">Whole cell</tissue>
    </source>
</reference>
<dbReference type="Pfam" id="PF01535">
    <property type="entry name" value="PPR"/>
    <property type="match status" value="3"/>
</dbReference>
<dbReference type="PANTHER" id="PTHR47938:SF35">
    <property type="entry name" value="PENTATRICOPEPTIDE REPEAT-CONTAINING PROTEIN 4, MITOCHONDRIAL-RELATED"/>
    <property type="match status" value="1"/>
</dbReference>
<dbReference type="EMBL" id="JAMWBK010000009">
    <property type="protein sequence ID" value="KAJ8902333.1"/>
    <property type="molecule type" value="Genomic_DNA"/>
</dbReference>
<evidence type="ECO:0000256" key="2">
    <source>
        <dbReference type="PROSITE-ProRule" id="PRU00708"/>
    </source>
</evidence>
<accession>A0AAV8UML6</accession>
<dbReference type="InterPro" id="IPR011990">
    <property type="entry name" value="TPR-like_helical_dom_sf"/>
</dbReference>
<sequence length="857" mass="95426">MKPVLLSSGRYGSFLAGGRSLYTRSAPRKTVPNELQALRALLSTDEQRAVTELRRRTEEGSISRDHLESAMRISPAEAVSWYQCLTAINISPRSSTKTAVMAKLSIARDVKGCENFMDVLLKSKEETPFACYKHLLDVYAESGEHEKAVKLFTMMQNSGRATSPTYTTMMNMWAKSGCFENCEKLFQSILMTGPGPSVGNCNALLWMYVRKRDVASAMKLMTRMESGDLPAPHAGCMSAMLTLYSSARNADKVRELSSKIIAQDDCKEPEYHSVLRALCQLGLVNEAEKIMKVVEEEGSNLRPRLYLKLLNGYTYVRNREGVRNVIARMQARGFGFSTSFYNGVLSAYFTMGDNDEAEKLWNDPRFEKDESSYNTILRHYIKQKKHQRACDIALEMKRRKVGGPLSMYPALVQAAAKEGLLDEARQLILEMRRANEKPTAELYSSVIESAAIRGYQETVRDLLHEMTEMGLEPVLGTHLAILSSCGTTGDLATLKRTFDYLRERGLHTSNLVVTKMLHALRRNGQDLWAVNLFSELLAEGLRPDAIVFEQLIPASVQLNDRKLVTDHVQMAVSAKVPLSIRAVKSSSEFAAANLDEELLTTILDNADAQVGKFVVGVCRMQAYSILAGRATATEDRERCQQEIVKTYAWVMERLEHASERDAAYLMDVMPDEAEEIYGALKKPVGLEGRSGLVRALCRSDKLQSLEKARELVLDAMSNRVYLALDVLNLFLRRSVNVQGLDSDLAYSVFRELVEKKPSPFTSLILQHGGNVYVNCQGSVSTHLVGLSLMYISRTYPISAGAGDVFILMGLGNAVELVRALNEMQIEHTQTADCLVVSRNAIASWNNGQSSDKASSST</sequence>
<evidence type="ECO:0000313" key="4">
    <source>
        <dbReference type="EMBL" id="KAJ8902333.1"/>
    </source>
</evidence>
<dbReference type="GO" id="GO:0140053">
    <property type="term" value="P:mitochondrial gene expression"/>
    <property type="evidence" value="ECO:0007669"/>
    <property type="project" value="TreeGrafter"/>
</dbReference>
<comment type="caution">
    <text evidence="4">The sequence shown here is derived from an EMBL/GenBank/DDBJ whole genome shotgun (WGS) entry which is preliminary data.</text>
</comment>
<feature type="domain" description="PROP1-like PPR" evidence="3">
    <location>
        <begin position="122"/>
        <end position="285"/>
    </location>
</feature>
<evidence type="ECO:0000259" key="3">
    <source>
        <dbReference type="Pfam" id="PF17177"/>
    </source>
</evidence>
<keyword evidence="5" id="KW-1185">Reference proteome</keyword>
<organism evidence="4 5">
    <name type="scientific">Rhodosorus marinus</name>
    <dbReference type="NCBI Taxonomy" id="101924"/>
    <lineage>
        <taxon>Eukaryota</taxon>
        <taxon>Rhodophyta</taxon>
        <taxon>Stylonematophyceae</taxon>
        <taxon>Stylonematales</taxon>
        <taxon>Stylonemataceae</taxon>
        <taxon>Rhodosorus</taxon>
    </lineage>
</organism>
<dbReference type="Gene3D" id="1.25.40.10">
    <property type="entry name" value="Tetratricopeptide repeat domain"/>
    <property type="match status" value="4"/>
</dbReference>
<feature type="repeat" description="PPR" evidence="2">
    <location>
        <begin position="439"/>
        <end position="473"/>
    </location>
</feature>
<dbReference type="Proteomes" id="UP001157974">
    <property type="component" value="Unassembled WGS sequence"/>
</dbReference>
<feature type="repeat" description="PPR" evidence="2">
    <location>
        <begin position="162"/>
        <end position="196"/>
    </location>
</feature>
<dbReference type="InterPro" id="IPR002885">
    <property type="entry name" value="PPR_rpt"/>
</dbReference>
<feature type="repeat" description="PPR" evidence="2">
    <location>
        <begin position="404"/>
        <end position="438"/>
    </location>
</feature>
<evidence type="ECO:0000256" key="1">
    <source>
        <dbReference type="ARBA" id="ARBA00022737"/>
    </source>
</evidence>
<dbReference type="NCBIfam" id="TIGR00756">
    <property type="entry name" value="PPR"/>
    <property type="match status" value="2"/>
</dbReference>
<dbReference type="InterPro" id="IPR033443">
    <property type="entry name" value="PROP1-like_PPR_dom"/>
</dbReference>
<dbReference type="AlphaFoldDB" id="A0AAV8UML6"/>
<dbReference type="GO" id="GO:0003729">
    <property type="term" value="F:mRNA binding"/>
    <property type="evidence" value="ECO:0007669"/>
    <property type="project" value="TreeGrafter"/>
</dbReference>
<dbReference type="Pfam" id="PF17177">
    <property type="entry name" value="PPR_long"/>
    <property type="match status" value="1"/>
</dbReference>
<protein>
    <recommendedName>
        <fullName evidence="3">PROP1-like PPR domain-containing protein</fullName>
    </recommendedName>
</protein>
<dbReference type="PANTHER" id="PTHR47938">
    <property type="entry name" value="RESPIRATORY COMPLEX I CHAPERONE (CIA84), PUTATIVE (AFU_ORTHOLOGUE AFUA_2G06020)-RELATED"/>
    <property type="match status" value="1"/>
</dbReference>
<gene>
    <name evidence="4" type="ORF">NDN08_006740</name>
</gene>
<evidence type="ECO:0000313" key="5">
    <source>
        <dbReference type="Proteomes" id="UP001157974"/>
    </source>
</evidence>
<dbReference type="GO" id="GO:0005739">
    <property type="term" value="C:mitochondrion"/>
    <property type="evidence" value="ECO:0007669"/>
    <property type="project" value="TreeGrafter"/>
</dbReference>
<keyword evidence="1" id="KW-0677">Repeat</keyword>
<dbReference type="PROSITE" id="PS51375">
    <property type="entry name" value="PPR"/>
    <property type="match status" value="4"/>
</dbReference>
<proteinExistence type="predicted"/>
<name>A0AAV8UML6_9RHOD</name>